<evidence type="ECO:0000313" key="2">
    <source>
        <dbReference type="EMBL" id="KAL1124595.1"/>
    </source>
</evidence>
<feature type="compositionally biased region" description="Polar residues" evidence="1">
    <location>
        <begin position="154"/>
        <end position="163"/>
    </location>
</feature>
<dbReference type="Proteomes" id="UP001558652">
    <property type="component" value="Unassembled WGS sequence"/>
</dbReference>
<dbReference type="EMBL" id="JBFDAA010000010">
    <property type="protein sequence ID" value="KAL1124595.1"/>
    <property type="molecule type" value="Genomic_DNA"/>
</dbReference>
<accession>A0ABD0YB94</accession>
<proteinExistence type="predicted"/>
<sequence>MAISRDRFRSTSSEQEATDHGGGVVVLGGGCRQSSTDPESGPLPSPAAMYIIYRSPEIRPVSVTKGPNVWLKMKKGFTCWRHPASRTIQQQQQQKQPPQQQQQQQQQPPQQPKQQQDQKQKQQKQQPSPQPPPLQQEFSKSLVEPLPSPEIPQSRPQTPSSAEPLTGPPQEKPGFFAKLCGRTKGRPKEKKPKLVATTKPKDKIGKKKDGRGCFGGCCKKRPKPPVDVTPALVPEDAAPASCWRSVCCCKKANKQAPAVQAPVKEKSRHSSFAVRKR</sequence>
<gene>
    <name evidence="2" type="ORF">AAG570_001219</name>
</gene>
<feature type="compositionally biased region" description="Gly residues" evidence="1">
    <location>
        <begin position="20"/>
        <end position="31"/>
    </location>
</feature>
<evidence type="ECO:0000256" key="1">
    <source>
        <dbReference type="SAM" id="MobiDB-lite"/>
    </source>
</evidence>
<feature type="compositionally biased region" description="Low complexity" evidence="1">
    <location>
        <begin position="89"/>
        <end position="127"/>
    </location>
</feature>
<reference evidence="2 3" key="1">
    <citation type="submission" date="2024-07" db="EMBL/GenBank/DDBJ databases">
        <title>Chromosome-level genome assembly of the water stick insect Ranatra chinensis (Heteroptera: Nepidae).</title>
        <authorList>
            <person name="Liu X."/>
        </authorList>
    </citation>
    <scope>NUCLEOTIDE SEQUENCE [LARGE SCALE GENOMIC DNA]</scope>
    <source>
        <strain evidence="2">Cailab_2021Rc</strain>
        <tissue evidence="2">Muscle</tissue>
    </source>
</reference>
<organism evidence="2 3">
    <name type="scientific">Ranatra chinensis</name>
    <dbReference type="NCBI Taxonomy" id="642074"/>
    <lineage>
        <taxon>Eukaryota</taxon>
        <taxon>Metazoa</taxon>
        <taxon>Ecdysozoa</taxon>
        <taxon>Arthropoda</taxon>
        <taxon>Hexapoda</taxon>
        <taxon>Insecta</taxon>
        <taxon>Pterygota</taxon>
        <taxon>Neoptera</taxon>
        <taxon>Paraneoptera</taxon>
        <taxon>Hemiptera</taxon>
        <taxon>Heteroptera</taxon>
        <taxon>Panheteroptera</taxon>
        <taxon>Nepomorpha</taxon>
        <taxon>Nepidae</taxon>
        <taxon>Ranatrinae</taxon>
        <taxon>Ranatra</taxon>
    </lineage>
</organism>
<comment type="caution">
    <text evidence="2">The sequence shown here is derived from an EMBL/GenBank/DDBJ whole genome shotgun (WGS) entry which is preliminary data.</text>
</comment>
<protein>
    <submittedName>
        <fullName evidence="2">Uncharacterized protein</fullName>
    </submittedName>
</protein>
<feature type="compositionally biased region" description="Basic residues" evidence="1">
    <location>
        <begin position="266"/>
        <end position="277"/>
    </location>
</feature>
<keyword evidence="3" id="KW-1185">Reference proteome</keyword>
<dbReference type="AlphaFoldDB" id="A0ABD0YB94"/>
<feature type="region of interest" description="Disordered" evidence="1">
    <location>
        <begin position="254"/>
        <end position="277"/>
    </location>
</feature>
<feature type="compositionally biased region" description="Basic residues" evidence="1">
    <location>
        <begin position="181"/>
        <end position="193"/>
    </location>
</feature>
<name>A0ABD0YB94_9HEMI</name>
<dbReference type="PROSITE" id="PS51257">
    <property type="entry name" value="PROKAR_LIPOPROTEIN"/>
    <property type="match status" value="1"/>
</dbReference>
<feature type="region of interest" description="Disordered" evidence="1">
    <location>
        <begin position="81"/>
        <end position="207"/>
    </location>
</feature>
<evidence type="ECO:0000313" key="3">
    <source>
        <dbReference type="Proteomes" id="UP001558652"/>
    </source>
</evidence>
<feature type="region of interest" description="Disordered" evidence="1">
    <location>
        <begin position="1"/>
        <end position="46"/>
    </location>
</feature>